<organism evidence="1 2">
    <name type="scientific">Asaia spathodeae</name>
    <dbReference type="NCBI Taxonomy" id="657016"/>
    <lineage>
        <taxon>Bacteria</taxon>
        <taxon>Pseudomonadati</taxon>
        <taxon>Pseudomonadota</taxon>
        <taxon>Alphaproteobacteria</taxon>
        <taxon>Acetobacterales</taxon>
        <taxon>Acetobacteraceae</taxon>
        <taxon>Asaia</taxon>
    </lineage>
</organism>
<proteinExistence type="predicted"/>
<evidence type="ECO:0000313" key="2">
    <source>
        <dbReference type="Proteomes" id="UP001516351"/>
    </source>
</evidence>
<gene>
    <name evidence="1" type="ORF">HW542_14975</name>
</gene>
<sequence>MSTLPSQPSAASRLAPTTLVHFEVSFPKLASETPLETLYGSSALTFEHAIHAGTSRLVTDPGSGHAAPVVTEDLVLTYAGQSSDRISLHLAYEQLTAKETAGQAIPRTVPLTTQTRFDTDVTLPICHADRHCNDTIVTLGDSGARLRLGAAPYDAPMPRIHSDAATGHDAG</sequence>
<protein>
    <submittedName>
        <fullName evidence="1">Uncharacterized protein</fullName>
    </submittedName>
</protein>
<accession>A0ABX2P813</accession>
<dbReference type="EMBL" id="JABXXV010000010">
    <property type="protein sequence ID" value="NVN48100.1"/>
    <property type="molecule type" value="Genomic_DNA"/>
</dbReference>
<dbReference type="RefSeq" id="WP_267312049.1">
    <property type="nucleotide sequence ID" value="NZ_JABXXV010000010.1"/>
</dbReference>
<dbReference type="Proteomes" id="UP001516351">
    <property type="component" value="Unassembled WGS sequence"/>
</dbReference>
<reference evidence="1 2" key="1">
    <citation type="submission" date="2020-06" db="EMBL/GenBank/DDBJ databases">
        <title>Synonyms of Asaia species.</title>
        <authorList>
            <person name="Sombolestani A."/>
        </authorList>
    </citation>
    <scope>NUCLEOTIDE SEQUENCE [LARGE SCALE GENOMIC DNA]</scope>
    <source>
        <strain evidence="1 2">LMG 27047</strain>
    </source>
</reference>
<name>A0ABX2P813_9PROT</name>
<keyword evidence="2" id="KW-1185">Reference proteome</keyword>
<evidence type="ECO:0000313" key="1">
    <source>
        <dbReference type="EMBL" id="NVN48100.1"/>
    </source>
</evidence>
<comment type="caution">
    <text evidence="1">The sequence shown here is derived from an EMBL/GenBank/DDBJ whole genome shotgun (WGS) entry which is preliminary data.</text>
</comment>